<feature type="domain" description="DUF5060" evidence="2">
    <location>
        <begin position="9"/>
        <end position="76"/>
    </location>
</feature>
<dbReference type="InterPro" id="IPR013783">
    <property type="entry name" value="Ig-like_fold"/>
</dbReference>
<reference evidence="4" key="1">
    <citation type="submission" date="2020-10" db="EMBL/GenBank/DDBJ databases">
        <title>Taxonomic study of unclassified bacteria belonging to the class Ktedonobacteria.</title>
        <authorList>
            <person name="Yabe S."/>
            <person name="Wang C.M."/>
            <person name="Zheng Y."/>
            <person name="Sakai Y."/>
            <person name="Cavaletti L."/>
            <person name="Monciardini P."/>
            <person name="Donadio S."/>
        </authorList>
    </citation>
    <scope>NUCLEOTIDE SEQUENCE</scope>
    <source>
        <strain evidence="4">ID150040</strain>
    </source>
</reference>
<sequence>MAVISSTANVEQWGIFEVALQGSVEGNPFLEVELSAQFRHKHRTIDVDGFYDGEGVYRVRFMPDTQGEWSYTTRSNQAELNGVEGTFSSIAPSANNRGPVQVANTYHFAYADGTPYKQIGTTCYAWVHQGDEMEKQTLETLRTAPFNKLRMCVFPKHYAYNENEPERYPFPCLTRGSSKWTGSWWGDEKSGWSFDFSRFDPAFFQHFEQRVAQLQELGIEADLILFHPYDRWGFATMDAETDDRYLRYVVARLGAYRNVWWSMANEYDLMRSKTMADWDRFFRVVQEADPYQHLRSIHNCFAFYDHSKPWVTHLSIQRSDLEQTNTWREQYRKPAVIDECCYEGNIPQHWGNISMLEMVHRFWEGTARGGYVGHGDTFLHPQDLLWWAKGGLLYGQSAPRLAFLRQILEESPTAGLEPIDGVTTWRWHGAACAGQEHEYYLIYCGRHQPARLTVNVPEDEEYRGEVIDIEAMTITPLLEPIVRGTSVTLPGKPYQALRVQRVH</sequence>
<feature type="domain" description="DUF5605" evidence="3">
    <location>
        <begin position="430"/>
        <end position="500"/>
    </location>
</feature>
<dbReference type="RefSeq" id="WP_220209773.1">
    <property type="nucleotide sequence ID" value="NZ_BNJK01000002.1"/>
</dbReference>
<name>A0A8J3N7Y6_9CHLR</name>
<dbReference type="InterPro" id="IPR041239">
    <property type="entry name" value="DUF5605"/>
</dbReference>
<evidence type="ECO:0000313" key="5">
    <source>
        <dbReference type="Proteomes" id="UP000597444"/>
    </source>
</evidence>
<evidence type="ECO:0000259" key="1">
    <source>
        <dbReference type="Pfam" id="PF13204"/>
    </source>
</evidence>
<dbReference type="InterPro" id="IPR025277">
    <property type="entry name" value="Apiosidase-like_cat_dom"/>
</dbReference>
<dbReference type="Gene3D" id="2.60.40.3950">
    <property type="match status" value="1"/>
</dbReference>
<dbReference type="InterPro" id="IPR032260">
    <property type="entry name" value="DUF5060"/>
</dbReference>
<dbReference type="Gene3D" id="3.20.20.80">
    <property type="entry name" value="Glycosidases"/>
    <property type="match status" value="1"/>
</dbReference>
<protein>
    <recommendedName>
        <fullName evidence="6">DUF5060 domain-containing protein</fullName>
    </recommendedName>
</protein>
<keyword evidence="5" id="KW-1185">Reference proteome</keyword>
<dbReference type="SUPFAM" id="SSF51445">
    <property type="entry name" value="(Trans)glycosidases"/>
    <property type="match status" value="1"/>
</dbReference>
<dbReference type="PANTHER" id="PTHR37836:SF2">
    <property type="entry name" value="DUF4038 DOMAIN-CONTAINING PROTEIN"/>
    <property type="match status" value="1"/>
</dbReference>
<dbReference type="Proteomes" id="UP000597444">
    <property type="component" value="Unassembled WGS sequence"/>
</dbReference>
<feature type="domain" description="Apiosidase-like catalytic" evidence="1">
    <location>
        <begin position="104"/>
        <end position="372"/>
    </location>
</feature>
<evidence type="ECO:0000259" key="3">
    <source>
        <dbReference type="Pfam" id="PF18310"/>
    </source>
</evidence>
<dbReference type="PANTHER" id="PTHR37836">
    <property type="entry name" value="LMO1036 PROTEIN"/>
    <property type="match status" value="1"/>
</dbReference>
<evidence type="ECO:0000313" key="4">
    <source>
        <dbReference type="EMBL" id="GHO99113.1"/>
    </source>
</evidence>
<organism evidence="4 5">
    <name type="scientific">Reticulibacter mediterranei</name>
    <dbReference type="NCBI Taxonomy" id="2778369"/>
    <lineage>
        <taxon>Bacteria</taxon>
        <taxon>Bacillati</taxon>
        <taxon>Chloroflexota</taxon>
        <taxon>Ktedonobacteria</taxon>
        <taxon>Ktedonobacterales</taxon>
        <taxon>Reticulibacteraceae</taxon>
        <taxon>Reticulibacter</taxon>
    </lineage>
</organism>
<dbReference type="EMBL" id="BNJK01000002">
    <property type="protein sequence ID" value="GHO99113.1"/>
    <property type="molecule type" value="Genomic_DNA"/>
</dbReference>
<dbReference type="Pfam" id="PF16586">
    <property type="entry name" value="DUF5060"/>
    <property type="match status" value="1"/>
</dbReference>
<evidence type="ECO:0000259" key="2">
    <source>
        <dbReference type="Pfam" id="PF16586"/>
    </source>
</evidence>
<dbReference type="Pfam" id="PF18310">
    <property type="entry name" value="DUF5605"/>
    <property type="match status" value="1"/>
</dbReference>
<dbReference type="Gene3D" id="2.60.40.10">
    <property type="entry name" value="Immunoglobulins"/>
    <property type="match status" value="1"/>
</dbReference>
<dbReference type="Pfam" id="PF13204">
    <property type="entry name" value="Apiosidase"/>
    <property type="match status" value="1"/>
</dbReference>
<dbReference type="AlphaFoldDB" id="A0A8J3N7Y6"/>
<proteinExistence type="predicted"/>
<comment type="caution">
    <text evidence="4">The sequence shown here is derived from an EMBL/GenBank/DDBJ whole genome shotgun (WGS) entry which is preliminary data.</text>
</comment>
<accession>A0A8J3N7Y6</accession>
<dbReference type="InterPro" id="IPR017853">
    <property type="entry name" value="GH"/>
</dbReference>
<evidence type="ECO:0008006" key="6">
    <source>
        <dbReference type="Google" id="ProtNLM"/>
    </source>
</evidence>
<gene>
    <name evidence="4" type="ORF">KSF_091610</name>
</gene>